<dbReference type="Proteomes" id="UP001168528">
    <property type="component" value="Unassembled WGS sequence"/>
</dbReference>
<evidence type="ECO:0000259" key="2">
    <source>
        <dbReference type="Pfam" id="PF00535"/>
    </source>
</evidence>
<dbReference type="EC" id="2.4.-.-" evidence="3"/>
<keyword evidence="1" id="KW-0472">Membrane</keyword>
<name>A0ABT8R8B9_9BACT</name>
<sequence length="340" mass="39314">MEKARISLNTTNFPPENNLPLVTVICLCYNQGAFVEEALFSVINQTYQVLELIVVDDASSDHSISVIQQFIQKHPHIHFISNEQNLGNCRAFNKALAYAKGKYIIDLAADDVLLDTRVEKQVNLFERLDATYGVIFTNAIYINEKSQVVSYHYPVDNQGHARRQIPAGDVYEAILRKYFICTPTMMMRKSVIDALGGYDANLSYEDFDFWVRSARIYKYSYLDEVLTLKRQVAGSLSTKFYQVRMNQLLASTLVVCRKAKALNRSPSEDEALASNVRYHLRQSFYTENFDLVWEYKKLLESVAKTDFITQVILFLSNFKIPVAWLYTLYRMARQKMNNFL</sequence>
<reference evidence="3" key="1">
    <citation type="submission" date="2023-07" db="EMBL/GenBank/DDBJ databases">
        <title>The genome sequence of Rhodocytophaga aerolata KACC 12507.</title>
        <authorList>
            <person name="Zhang X."/>
        </authorList>
    </citation>
    <scope>NUCLEOTIDE SEQUENCE</scope>
    <source>
        <strain evidence="3">KACC 12507</strain>
    </source>
</reference>
<dbReference type="RefSeq" id="WP_302039144.1">
    <property type="nucleotide sequence ID" value="NZ_JAUKPO010000011.1"/>
</dbReference>
<feature type="transmembrane region" description="Helical" evidence="1">
    <location>
        <begin position="307"/>
        <end position="329"/>
    </location>
</feature>
<keyword evidence="3" id="KW-0808">Transferase</keyword>
<evidence type="ECO:0000313" key="4">
    <source>
        <dbReference type="Proteomes" id="UP001168528"/>
    </source>
</evidence>
<dbReference type="InterPro" id="IPR001173">
    <property type="entry name" value="Glyco_trans_2-like"/>
</dbReference>
<proteinExistence type="predicted"/>
<feature type="domain" description="Glycosyltransferase 2-like" evidence="2">
    <location>
        <begin position="23"/>
        <end position="191"/>
    </location>
</feature>
<keyword evidence="3" id="KW-0328">Glycosyltransferase</keyword>
<dbReference type="SUPFAM" id="SSF53448">
    <property type="entry name" value="Nucleotide-diphospho-sugar transferases"/>
    <property type="match status" value="1"/>
</dbReference>
<keyword evidence="4" id="KW-1185">Reference proteome</keyword>
<dbReference type="InterPro" id="IPR050834">
    <property type="entry name" value="Glycosyltransf_2"/>
</dbReference>
<dbReference type="Gene3D" id="3.90.550.10">
    <property type="entry name" value="Spore Coat Polysaccharide Biosynthesis Protein SpsA, Chain A"/>
    <property type="match status" value="1"/>
</dbReference>
<evidence type="ECO:0000313" key="3">
    <source>
        <dbReference type="EMBL" id="MDO1448342.1"/>
    </source>
</evidence>
<comment type="caution">
    <text evidence="3">The sequence shown here is derived from an EMBL/GenBank/DDBJ whole genome shotgun (WGS) entry which is preliminary data.</text>
</comment>
<protein>
    <submittedName>
        <fullName evidence="3">Glycosyltransferase</fullName>
        <ecNumber evidence="3">2.4.-.-</ecNumber>
    </submittedName>
</protein>
<accession>A0ABT8R8B9</accession>
<dbReference type="PANTHER" id="PTHR43685">
    <property type="entry name" value="GLYCOSYLTRANSFERASE"/>
    <property type="match status" value="1"/>
</dbReference>
<dbReference type="GO" id="GO:0016757">
    <property type="term" value="F:glycosyltransferase activity"/>
    <property type="evidence" value="ECO:0007669"/>
    <property type="project" value="UniProtKB-KW"/>
</dbReference>
<keyword evidence="1" id="KW-0812">Transmembrane</keyword>
<dbReference type="EMBL" id="JAUKPO010000011">
    <property type="protein sequence ID" value="MDO1448342.1"/>
    <property type="molecule type" value="Genomic_DNA"/>
</dbReference>
<dbReference type="Pfam" id="PF00535">
    <property type="entry name" value="Glycos_transf_2"/>
    <property type="match status" value="1"/>
</dbReference>
<dbReference type="InterPro" id="IPR029044">
    <property type="entry name" value="Nucleotide-diphossugar_trans"/>
</dbReference>
<gene>
    <name evidence="3" type="ORF">Q0590_18850</name>
</gene>
<keyword evidence="1" id="KW-1133">Transmembrane helix</keyword>
<evidence type="ECO:0000256" key="1">
    <source>
        <dbReference type="SAM" id="Phobius"/>
    </source>
</evidence>
<dbReference type="PANTHER" id="PTHR43685:SF11">
    <property type="entry name" value="GLYCOSYLTRANSFERASE TAGX-RELATED"/>
    <property type="match status" value="1"/>
</dbReference>
<organism evidence="3 4">
    <name type="scientific">Rhodocytophaga aerolata</name>
    <dbReference type="NCBI Taxonomy" id="455078"/>
    <lineage>
        <taxon>Bacteria</taxon>
        <taxon>Pseudomonadati</taxon>
        <taxon>Bacteroidota</taxon>
        <taxon>Cytophagia</taxon>
        <taxon>Cytophagales</taxon>
        <taxon>Rhodocytophagaceae</taxon>
        <taxon>Rhodocytophaga</taxon>
    </lineage>
</organism>